<evidence type="ECO:0000256" key="3">
    <source>
        <dbReference type="PROSITE-ProRule" id="PRU00221"/>
    </source>
</evidence>
<dbReference type="PANTHER" id="PTHR19871:SF43">
    <property type="entry name" value="SI:CH211-212K18.6"/>
    <property type="match status" value="1"/>
</dbReference>
<feature type="region of interest" description="Disordered" evidence="4">
    <location>
        <begin position="544"/>
        <end position="672"/>
    </location>
</feature>
<feature type="compositionally biased region" description="Acidic residues" evidence="4">
    <location>
        <begin position="2233"/>
        <end position="2242"/>
    </location>
</feature>
<reference evidence="8" key="1">
    <citation type="submission" date="2025-08" db="UniProtKB">
        <authorList>
            <consortium name="RefSeq"/>
        </authorList>
    </citation>
    <scope>IDENTIFICATION</scope>
    <source>
        <tissue evidence="8">Gonads</tissue>
    </source>
</reference>
<protein>
    <submittedName>
        <fullName evidence="8">Uncharacterized protein LOC106180985 isoform X1</fullName>
    </submittedName>
</protein>
<evidence type="ECO:0000259" key="6">
    <source>
        <dbReference type="Pfam" id="PF25469"/>
    </source>
</evidence>
<dbReference type="PROSITE" id="PS50294">
    <property type="entry name" value="WD_REPEATS_REGION"/>
    <property type="match status" value="1"/>
</dbReference>
<feature type="compositionally biased region" description="Polar residues" evidence="4">
    <location>
        <begin position="638"/>
        <end position="655"/>
    </location>
</feature>
<proteinExistence type="predicted"/>
<accession>A0A1S3KDY0</accession>
<dbReference type="Gene3D" id="3.40.50.300">
    <property type="entry name" value="P-loop containing nucleotide triphosphate hydrolases"/>
    <property type="match status" value="1"/>
</dbReference>
<evidence type="ECO:0000256" key="4">
    <source>
        <dbReference type="SAM" id="MobiDB-lite"/>
    </source>
</evidence>
<dbReference type="SMART" id="SM00320">
    <property type="entry name" value="WD40"/>
    <property type="match status" value="7"/>
</dbReference>
<feature type="region of interest" description="Disordered" evidence="4">
    <location>
        <begin position="1957"/>
        <end position="1998"/>
    </location>
</feature>
<name>A0A1S3KDY0_LINAN</name>
<dbReference type="InParanoid" id="A0A1S3KDY0"/>
<sequence>MLSMKQKAYYIPRRKVQPLKLKRLSINYDVTNARVRKLIQGAEEGRRRLPPFVAMSRESTLLSDRRLPSVHFNRDNAHAYQGPSEELETSHWHVNHRPIKKQTDVKIVNHLRKSLNRRIERRYNKIYEDEQRENLRKQAEERRRLQQQKKKKTEQSEHIDIFQKYSEFGEKINGSADHKRSHSSNSRLGRPSSFSPKQVTASKTSAGRSRSMSPRKQPSSNTTAQMAPAAVPDDSKSQVKLEHLDGVRTSSGKKAAETSEILDIIDKQTSPEDVPTGGMLQKTPLPGIGDSTSNSQGGEGAVTADDQNNLQSTPQNNDDKSELINDSNKEKENTLSIGPEREHSVFTLTRTKNNSPTELEDQNDDSSNFRKLAVSPVPTPSILRPMTREKIRVDMEDRIDRILQGRLDVLVPPDHRIIKIYISSEFTDTEAERSALIEKVYPKLRQYSREHGVELHVFDLHWGLRDTVIDNHSLPEIFLKTLESCQEQNHGITFVSFLCQKYGLPILPLVIPADEFNAILEAAERDKQMRDAIAQAKQRALKEAREAAERIQEEEENEEEVEGNDDERTSPQNLTTEKKSINQKKREADSGVSVASDKTTDNEQSSSNKIKITKGADENAAKPNNPNESKQSPRKGKQSNSVQKQHNNGKVSQSSKEGKLDSMEQEPPARAMQRRDTILIHNALREAESDPNLDPSLLKNWYKYDTNSSPPMYVLQSISSHDEDINKTDAFKRKQAKAKWLTTCRRIQIMLQKYSSDIFGDESSSRRFFMSIQDLELDQALLGTEEPERQCVWFHRTLNGLEHNLDDDNAKKYIDLHPFKAEIDSSLQEKLKNIVHNRLKAELPQSSIHKYKIQWTRNGVDPNIRSHAVYIDKMCQDFEKTIKQGLEDYFEDCQYWHESQRRLLYDEVSEHVKFCQARAHNFHGRKDHLSMIKSYIRSTSSVPLLIYGSAGCGKTSLIAKAARECHKWFHESVGEEVAVVARFIGVTGLSRSIRLLLQGICRQLCEIYHNDPDEVPEDYKGTVNDFGHRLSYATENKPLVIFIDCLDQLTDENSARKLAWLPKELPPNVHMVVSTLPNESYGCKNAFTNNYPNSKDNIIEITELPVTDAEVILKHWLNQSNRTLTQEQLDLLLDSYCACPVPLYLYVAFKEALRWQSYTPIANCKLGKQVKNLAVILFGRLEKEHGEPLVRRALGYITAAKNGVTHCEMEDLLSLDEAVMDDVTGHYSLQLRRFPPILWARLRNSLGSYLSESSADGSRTLVWFNVQFREAATERYLNARDKAPSYHKALAEYFSGKWASVPKPHGSNKIGALRWVADQPLKFQRVQSDSSEPPLYNTRKLNELPHHFLQSQQFDTLKSECLCNFEWVSAKLLATSFRAVLDDFHSALEVEPKDKDIKLLTDTFQLSGKVLSANPIQLASQMVGRLHNLIAADVPMAPQDPVKYPYIRGFLRDARNSSVPSLIPSATCLTPPGGMLFDILSGHTEPITAVTTTTDGMRAVTTSKDNTMKLWDLRTGRVTKTIDGVGKETVYIRLGNSNRLAISSELRCIRIYDLNTSLCQTAINGHEDIAIIATVGNGVLLVAFFDGANKMRSWDLQNNFQLIQDVAIEGTALHKDRSVVVASNPFSDKVLYAHRGRRSAKIVNARTGAHVHTLKCQASDSASIQAVAVTGEYYVVATRNQYMKLHEIHYMELFDTNNGKYIRAVRGCTLDFVEELYVNQMGSHTFSICRSEANNTSNIAVWNLETEDHKHLAHHAGASTIGACCDFRFCLTAAANDNAMRIWNLSLTINKQAPKLKRIDGIGELVPMQDHPRYVVAKALNNGPVTVWNVAKGKSKGTAVRIERGLSESSDIMLLRNTRVCILTDLVVSAETGSEVYRTVLIYDLRTKKYVNKVHSFMPPFPAHEYLLMNDNLLLSPSDNRSHFVVWSLEHGKPEFRIKPNFKDRTKLDMSFSKQEFVSKRKRNTTAKMTPWERRSESPTSRRKRREKEVEEERRQHEGLLREKENSIEQFVISGNQKIIVASFYAHHLCVFDIEQRAHIQTLENENSMLLLHTAAISYDGSHLVHANYDEEKKTSYVTLWDCMSGHVRKRLKNERNVCAIAISDAADRVVFAKTTGELRIWDPLEHNIRRVKGYPGLQFTVNTKILLLERGARAVVHAGDISVWDLNKGSVLAVFTPDKAIICVNVAMDDKLIVFGVRDSTDVVILKLMSKDIQEVEHTGENIFDEGSSSSSEDDEDDDEENASRKS</sequence>
<feature type="compositionally biased region" description="Basic and acidic residues" evidence="4">
    <location>
        <begin position="1987"/>
        <end position="1998"/>
    </location>
</feature>
<dbReference type="Pfam" id="PF00400">
    <property type="entry name" value="WD40"/>
    <property type="match status" value="1"/>
</dbReference>
<dbReference type="SUPFAM" id="SSF52540">
    <property type="entry name" value="P-loop containing nucleoside triphosphate hydrolases"/>
    <property type="match status" value="1"/>
</dbReference>
<feature type="region of interest" description="Disordered" evidence="4">
    <location>
        <begin position="173"/>
        <end position="237"/>
    </location>
</feature>
<dbReference type="InterPro" id="IPR015943">
    <property type="entry name" value="WD40/YVTN_repeat-like_dom_sf"/>
</dbReference>
<feature type="region of interest" description="Disordered" evidence="4">
    <location>
        <begin position="262"/>
        <end position="381"/>
    </location>
</feature>
<dbReference type="GeneID" id="106180985"/>
<feature type="compositionally biased region" description="Basic and acidic residues" evidence="4">
    <location>
        <begin position="317"/>
        <end position="344"/>
    </location>
</feature>
<dbReference type="Gene3D" id="1.25.40.370">
    <property type="match status" value="1"/>
</dbReference>
<dbReference type="InterPro" id="IPR019775">
    <property type="entry name" value="WD40_repeat_CS"/>
</dbReference>
<gene>
    <name evidence="8" type="primary">LOC106180985</name>
</gene>
<feature type="compositionally biased region" description="Polar residues" evidence="4">
    <location>
        <begin position="346"/>
        <end position="357"/>
    </location>
</feature>
<feature type="compositionally biased region" description="Acidic residues" evidence="4">
    <location>
        <begin position="552"/>
        <end position="565"/>
    </location>
</feature>
<feature type="region of interest" description="Disordered" evidence="4">
    <location>
        <begin position="133"/>
        <end position="158"/>
    </location>
</feature>
<dbReference type="InterPro" id="IPR027417">
    <property type="entry name" value="P-loop_NTPase"/>
</dbReference>
<feature type="domain" description="Orc1-like AAA ATPase" evidence="5">
    <location>
        <begin position="922"/>
        <end position="1072"/>
    </location>
</feature>
<organism evidence="7 8">
    <name type="scientific">Lingula anatina</name>
    <name type="common">Brachiopod</name>
    <name type="synonym">Lingula unguis</name>
    <dbReference type="NCBI Taxonomy" id="7574"/>
    <lineage>
        <taxon>Eukaryota</taxon>
        <taxon>Metazoa</taxon>
        <taxon>Spiralia</taxon>
        <taxon>Lophotrochozoa</taxon>
        <taxon>Brachiopoda</taxon>
        <taxon>Linguliformea</taxon>
        <taxon>Lingulata</taxon>
        <taxon>Lingulida</taxon>
        <taxon>Linguloidea</taxon>
        <taxon>Lingulidae</taxon>
        <taxon>Lingula</taxon>
    </lineage>
</organism>
<dbReference type="PANTHER" id="PTHR19871">
    <property type="entry name" value="BETA TRANSDUCIN-RELATED PROTEIN"/>
    <property type="match status" value="1"/>
</dbReference>
<feature type="compositionally biased region" description="Basic and acidic residues" evidence="4">
    <location>
        <begin position="576"/>
        <end position="589"/>
    </location>
</feature>
<keyword evidence="2" id="KW-0677">Repeat</keyword>
<dbReference type="InterPro" id="IPR001680">
    <property type="entry name" value="WD40_rpt"/>
</dbReference>
<feature type="compositionally biased region" description="Basic and acidic residues" evidence="4">
    <location>
        <begin position="133"/>
        <end position="144"/>
    </location>
</feature>
<dbReference type="KEGG" id="lak:106180985"/>
<dbReference type="Pfam" id="PF25469">
    <property type="entry name" value="WHD_NWD1"/>
    <property type="match status" value="1"/>
</dbReference>
<feature type="compositionally biased region" description="Polar residues" evidence="4">
    <location>
        <begin position="305"/>
        <end position="316"/>
    </location>
</feature>
<evidence type="ECO:0000313" key="7">
    <source>
        <dbReference type="Proteomes" id="UP000085678"/>
    </source>
</evidence>
<dbReference type="InterPro" id="IPR036322">
    <property type="entry name" value="WD40_repeat_dom_sf"/>
</dbReference>
<keyword evidence="7" id="KW-1185">Reference proteome</keyword>
<keyword evidence="1 3" id="KW-0853">WD repeat</keyword>
<evidence type="ECO:0000256" key="2">
    <source>
        <dbReference type="ARBA" id="ARBA00022737"/>
    </source>
</evidence>
<evidence type="ECO:0000313" key="8">
    <source>
        <dbReference type="RefSeq" id="XP_013420659.1"/>
    </source>
</evidence>
<dbReference type="OrthoDB" id="2325716at2759"/>
<evidence type="ECO:0000259" key="5">
    <source>
        <dbReference type="Pfam" id="PF13191"/>
    </source>
</evidence>
<feature type="repeat" description="WD" evidence="3">
    <location>
        <begin position="1480"/>
        <end position="1521"/>
    </location>
</feature>
<feature type="region of interest" description="Disordered" evidence="4">
    <location>
        <begin position="2219"/>
        <end position="2248"/>
    </location>
</feature>
<dbReference type="InterPro" id="IPR057588">
    <property type="entry name" value="NWD1/2-like_WH"/>
</dbReference>
<feature type="compositionally biased region" description="Polar residues" evidence="4">
    <location>
        <begin position="183"/>
        <end position="225"/>
    </location>
</feature>
<dbReference type="Proteomes" id="UP000085678">
    <property type="component" value="Unplaced"/>
</dbReference>
<evidence type="ECO:0000256" key="1">
    <source>
        <dbReference type="ARBA" id="ARBA00022574"/>
    </source>
</evidence>
<dbReference type="PROSITE" id="PS50082">
    <property type="entry name" value="WD_REPEATS_2"/>
    <property type="match status" value="1"/>
</dbReference>
<dbReference type="Gene3D" id="2.130.10.10">
    <property type="entry name" value="YVTN repeat-like/Quinoprotein amine dehydrogenase"/>
    <property type="match status" value="3"/>
</dbReference>
<dbReference type="Pfam" id="PF13191">
    <property type="entry name" value="AAA_16"/>
    <property type="match status" value="1"/>
</dbReference>
<dbReference type="SUPFAM" id="SSF50978">
    <property type="entry name" value="WD40 repeat-like"/>
    <property type="match status" value="1"/>
</dbReference>
<dbReference type="PROSITE" id="PS00678">
    <property type="entry name" value="WD_REPEATS_1"/>
    <property type="match status" value="1"/>
</dbReference>
<dbReference type="InterPro" id="IPR041664">
    <property type="entry name" value="AAA_16"/>
</dbReference>
<dbReference type="SUPFAM" id="SSF50998">
    <property type="entry name" value="Quinoprotein alcohol dehydrogenase-like"/>
    <property type="match status" value="1"/>
</dbReference>
<feature type="domain" description="NWD1/2-like winged helix-turn-helix" evidence="6">
    <location>
        <begin position="1178"/>
        <end position="1280"/>
    </location>
</feature>
<dbReference type="InterPro" id="IPR011047">
    <property type="entry name" value="Quinoprotein_ADH-like_sf"/>
</dbReference>
<dbReference type="STRING" id="7574.A0A1S3KDY0"/>
<dbReference type="InterPro" id="IPR052752">
    <property type="entry name" value="NACHT-WD_repeat"/>
</dbReference>
<dbReference type="RefSeq" id="XP_013420659.1">
    <property type="nucleotide sequence ID" value="XM_013565205.1"/>
</dbReference>